<gene>
    <name evidence="1" type="ORF">LOC68_08775</name>
</gene>
<dbReference type="Pfam" id="PF13671">
    <property type="entry name" value="AAA_33"/>
    <property type="match status" value="1"/>
</dbReference>
<dbReference type="AlphaFoldDB" id="A0A9X1MLF3"/>
<dbReference type="PANTHER" id="PTHR43883">
    <property type="entry name" value="SLR0207 PROTEIN"/>
    <property type="match status" value="1"/>
</dbReference>
<evidence type="ECO:0000313" key="2">
    <source>
        <dbReference type="Proteomes" id="UP001139103"/>
    </source>
</evidence>
<dbReference type="InterPro" id="IPR052732">
    <property type="entry name" value="Cell-binding_unc_protein"/>
</dbReference>
<dbReference type="InterPro" id="IPR011009">
    <property type="entry name" value="Kinase-like_dom_sf"/>
</dbReference>
<protein>
    <submittedName>
        <fullName evidence="1">AAA family ATPase</fullName>
    </submittedName>
</protein>
<organism evidence="1 2">
    <name type="scientific">Blastopirellula sediminis</name>
    <dbReference type="NCBI Taxonomy" id="2894196"/>
    <lineage>
        <taxon>Bacteria</taxon>
        <taxon>Pseudomonadati</taxon>
        <taxon>Planctomycetota</taxon>
        <taxon>Planctomycetia</taxon>
        <taxon>Pirellulales</taxon>
        <taxon>Pirellulaceae</taxon>
        <taxon>Blastopirellula</taxon>
    </lineage>
</organism>
<dbReference type="SUPFAM" id="SSF56112">
    <property type="entry name" value="Protein kinase-like (PK-like)"/>
    <property type="match status" value="1"/>
</dbReference>
<dbReference type="RefSeq" id="WP_230217797.1">
    <property type="nucleotide sequence ID" value="NZ_JAJKFT010000004.1"/>
</dbReference>
<dbReference type="EMBL" id="JAJKFT010000004">
    <property type="protein sequence ID" value="MCC9628487.1"/>
    <property type="molecule type" value="Genomic_DNA"/>
</dbReference>
<accession>A0A9X1MLF3</accession>
<keyword evidence="2" id="KW-1185">Reference proteome</keyword>
<sequence>MSIDSDALVEWLMTPSAYADGTTRVERLETHISWIFLTNRFAYKLKKPVRFDFLDFHTPQMRRAACEAEVRLNRRLGGDTYLGVVPITQSDAGLAIDGEGTPIDWLVKMKRLPADRSLDRLIAEERLKPHDIEPLAKTLSRFYAAQPPLEIAPAEYRRHFEEHVRSNLHDLANSDVSLDQGAIRRIHQAQLRLLLHHPHLFDERVESGRIVEGHGDLRPEHAFLLAEPVVIDCIEFNADYRRIDLWDELCFFAVECETLGAGWIGEFLLEAYQGASDDNPPDSLSHFYRSYRACVRAKVNAIQAGAAPEDVQRSLLAGAQARLEIADKAARQLSRPQLIIIRGLTGSGKTTLAERLAATYAVDHLQTDAIRRELFGASDERAGYGQAIYRPENREFVYDQLFSAAAERLQQGHSTIIDGTFLTAAQRSRAVELAEQHNATPALLVCECPEEIAKVRIVRRAQEGNSLSESHLDILAAQQQREEPDPEGVESHKIDAAADLDQQVAAAINTLRIHH</sequence>
<dbReference type="PANTHER" id="PTHR43883:SF1">
    <property type="entry name" value="GLUCONOKINASE"/>
    <property type="match status" value="1"/>
</dbReference>
<evidence type="ECO:0000313" key="1">
    <source>
        <dbReference type="EMBL" id="MCC9628487.1"/>
    </source>
</evidence>
<name>A0A9X1MLF3_9BACT</name>
<dbReference type="Proteomes" id="UP001139103">
    <property type="component" value="Unassembled WGS sequence"/>
</dbReference>
<dbReference type="InterPro" id="IPR027417">
    <property type="entry name" value="P-loop_NTPase"/>
</dbReference>
<reference evidence="1" key="1">
    <citation type="submission" date="2021-11" db="EMBL/GenBank/DDBJ databases">
        <title>Genome sequence.</title>
        <authorList>
            <person name="Sun Q."/>
        </authorList>
    </citation>
    <scope>NUCLEOTIDE SEQUENCE</scope>
    <source>
        <strain evidence="1">JC732</strain>
    </source>
</reference>
<dbReference type="Gene3D" id="3.40.50.300">
    <property type="entry name" value="P-loop containing nucleotide triphosphate hydrolases"/>
    <property type="match status" value="1"/>
</dbReference>
<comment type="caution">
    <text evidence="1">The sequence shown here is derived from an EMBL/GenBank/DDBJ whole genome shotgun (WGS) entry which is preliminary data.</text>
</comment>
<dbReference type="SUPFAM" id="SSF52540">
    <property type="entry name" value="P-loop containing nucleoside triphosphate hydrolases"/>
    <property type="match status" value="1"/>
</dbReference>
<proteinExistence type="predicted"/>